<dbReference type="SMART" id="SM00181">
    <property type="entry name" value="EGF"/>
    <property type="match status" value="4"/>
</dbReference>
<dbReference type="InterPro" id="IPR057774">
    <property type="entry name" value="D8C_UMOD/GP2/OIT3-like"/>
</dbReference>
<keyword evidence="7" id="KW-0677">Repeat</keyword>
<feature type="domain" description="EGF-like" evidence="18">
    <location>
        <begin position="121"/>
        <end position="159"/>
    </location>
</feature>
<proteinExistence type="inferred from homology"/>
<evidence type="ECO:0000259" key="20">
    <source>
        <dbReference type="PROSITE" id="PS50261"/>
    </source>
</evidence>
<comment type="subcellular location">
    <subcellularLocation>
        <location evidence="1">Cell membrane</location>
        <topology evidence="1">Multi-pass membrane protein</topology>
    </subcellularLocation>
</comment>
<evidence type="ECO:0000256" key="13">
    <source>
        <dbReference type="ARBA" id="ARBA00023170"/>
    </source>
</evidence>
<keyword evidence="6" id="KW-0732">Signal</keyword>
<comment type="caution">
    <text evidence="21">The sequence shown here is derived from an EMBL/GenBank/DDBJ whole genome shotgun (WGS) entry which is preliminary data.</text>
</comment>
<evidence type="ECO:0000256" key="12">
    <source>
        <dbReference type="ARBA" id="ARBA00023157"/>
    </source>
</evidence>
<dbReference type="SMART" id="SM00179">
    <property type="entry name" value="EGF_CA"/>
    <property type="match status" value="3"/>
</dbReference>
<reference evidence="21" key="1">
    <citation type="journal article" date="2021" name="Cell">
        <title>Tracing the genetic footprints of vertebrate landing in non-teleost ray-finned fishes.</title>
        <authorList>
            <person name="Bi X."/>
            <person name="Wang K."/>
            <person name="Yang L."/>
            <person name="Pan H."/>
            <person name="Jiang H."/>
            <person name="Wei Q."/>
            <person name="Fang M."/>
            <person name="Yu H."/>
            <person name="Zhu C."/>
            <person name="Cai Y."/>
            <person name="He Y."/>
            <person name="Gan X."/>
            <person name="Zeng H."/>
            <person name="Yu D."/>
            <person name="Zhu Y."/>
            <person name="Jiang H."/>
            <person name="Qiu Q."/>
            <person name="Yang H."/>
            <person name="Zhang Y.E."/>
            <person name="Wang W."/>
            <person name="Zhu M."/>
            <person name="He S."/>
            <person name="Zhang G."/>
        </authorList>
    </citation>
    <scope>NUCLEOTIDE SEQUENCE</scope>
    <source>
        <strain evidence="21">Allg_001</strain>
    </source>
</reference>
<dbReference type="FunFam" id="1.20.1070.10:FF:000054">
    <property type="entry name" value="Adhesion G protein-coupled receptor E3"/>
    <property type="match status" value="1"/>
</dbReference>
<dbReference type="Gene3D" id="1.20.1070.10">
    <property type="entry name" value="Rhodopsin 7-helix transmembrane proteins"/>
    <property type="match status" value="1"/>
</dbReference>
<feature type="transmembrane region" description="Helical" evidence="17">
    <location>
        <begin position="639"/>
        <end position="656"/>
    </location>
</feature>
<dbReference type="InterPro" id="IPR000742">
    <property type="entry name" value="EGF"/>
</dbReference>
<dbReference type="PRINTS" id="PR01128">
    <property type="entry name" value="EMR1HORMONER"/>
</dbReference>
<evidence type="ECO:0000256" key="10">
    <source>
        <dbReference type="ARBA" id="ARBA00023040"/>
    </source>
</evidence>
<keyword evidence="15" id="KW-0807">Transducer</keyword>
<comment type="similarity">
    <text evidence="2">Belongs to the G-protein coupled receptor 2 family. Adhesion G-protein coupled receptor (ADGR) subfamily.</text>
</comment>
<comment type="caution">
    <text evidence="16">Lacks conserved residue(s) required for the propagation of feature annotation.</text>
</comment>
<keyword evidence="5 17" id="KW-0812">Transmembrane</keyword>
<evidence type="ECO:0000256" key="9">
    <source>
        <dbReference type="ARBA" id="ARBA00022989"/>
    </source>
</evidence>
<evidence type="ECO:0000313" key="22">
    <source>
        <dbReference type="Proteomes" id="UP000736164"/>
    </source>
</evidence>
<dbReference type="Gene3D" id="2.60.220.50">
    <property type="match status" value="1"/>
</dbReference>
<dbReference type="InterPro" id="IPR001740">
    <property type="entry name" value="GPCR_2_EMR1-like_rcpt"/>
</dbReference>
<evidence type="ECO:0000256" key="3">
    <source>
        <dbReference type="ARBA" id="ARBA00022475"/>
    </source>
</evidence>
<feature type="domain" description="GAIN-B" evidence="19">
    <location>
        <begin position="447"/>
        <end position="596"/>
    </location>
</feature>
<dbReference type="InterPro" id="IPR000832">
    <property type="entry name" value="GPCR_2_secretin-like"/>
</dbReference>
<evidence type="ECO:0000256" key="15">
    <source>
        <dbReference type="ARBA" id="ARBA00023224"/>
    </source>
</evidence>
<dbReference type="CDD" id="cd00054">
    <property type="entry name" value="EGF_CA"/>
    <property type="match status" value="3"/>
</dbReference>
<evidence type="ECO:0000256" key="1">
    <source>
        <dbReference type="ARBA" id="ARBA00004651"/>
    </source>
</evidence>
<feature type="transmembrane region" description="Helical" evidence="17">
    <location>
        <begin position="668"/>
        <end position="692"/>
    </location>
</feature>
<keyword evidence="22" id="KW-1185">Reference proteome</keyword>
<protein>
    <submittedName>
        <fullName evidence="21">AGRE1 protein</fullName>
    </submittedName>
</protein>
<evidence type="ECO:0000256" key="8">
    <source>
        <dbReference type="ARBA" id="ARBA00022837"/>
    </source>
</evidence>
<dbReference type="InterPro" id="IPR000203">
    <property type="entry name" value="GPS"/>
</dbReference>
<keyword evidence="3" id="KW-1003">Cell membrane</keyword>
<sequence length="853" mass="93656">MPTSCPQEGSCGANAPLWLNDTRPQVGDAVKQSRACSSYDNNCCNWVFSVGVKACEGGYYVYSLPNLGFCYLTFCASHSTCTPLSCGKNEECIKGGGCVCSSGYKNPDNFLPEKSSYSCEDIDECKANTTVCGPYAQCINTVGSYICACYSGFFPPAGVAQTNNSLPCNDIDECTSISSVCGPNANCTNTVGSYSCSCHTGYQPPTGVMLTNVSSPCQGSMETTENPLFLLLCQHHENTPQCIIGLEAGSTEFNTHVCYMCFCREHVLERAQHAPLPTRASPASTASFNIFFFADIDECAQESTICGLDAVCANTAGGYNCSCEDTYIPSPGINWEFGITVCKSLVQNVMISSYLNYRCDYDPLYMLYIQCIWSYLNLRLLKTAMFLIFFPQIVKNYLTAALDTAGKLLSQDETDIVNVADDALKVTEMLVSALVTPTETQASKTVKTETLEVSLIVIGSQANLTKNPILTTKENSMEINLTGIAMNNNRSAAVTFMSFTGMEKYLSASFFKTDNQTEMFSDVIAATLPKTKITDLSEPSKTEGGLMTCVYWKDAGQDKFWSVEGCTANYSDENYTVCSCNHLSTFALIMQMKDESGSNNLLELINNIAVIIGLAFFACAIITFIFCSWNAKVNNTARLNLCICLFLAQLLFLVGASHTENKTLCSVIAGVLHFLFLASFVWMLLEALQLFLLVRSLAQVKVIHKEGLRSAYLLLIGYSIPTVVVGVSAGVFPEGYGSGKICWLKQENNFKWTFLGPVCFILTINLFLFCAIIWHLRLTLVHMKSDISKIKDTRIIVFKSVTQFVILGCSWILGFFQGSTLLSYLFTVLNSQQGTFIFIVHCLLNREVRVLSV</sequence>
<dbReference type="Pfam" id="PF00002">
    <property type="entry name" value="7tm_2"/>
    <property type="match status" value="1"/>
</dbReference>
<dbReference type="PROSITE" id="PS01187">
    <property type="entry name" value="EGF_CA"/>
    <property type="match status" value="2"/>
</dbReference>
<feature type="transmembrane region" description="Helical" evidence="17">
    <location>
        <begin position="712"/>
        <end position="732"/>
    </location>
</feature>
<dbReference type="PROSITE" id="PS50026">
    <property type="entry name" value="EGF_3"/>
    <property type="match status" value="2"/>
</dbReference>
<evidence type="ECO:0000313" key="21">
    <source>
        <dbReference type="EMBL" id="MBN3314867.1"/>
    </source>
</evidence>
<evidence type="ECO:0000256" key="14">
    <source>
        <dbReference type="ARBA" id="ARBA00023180"/>
    </source>
</evidence>
<dbReference type="Pfam" id="PF23283">
    <property type="entry name" value="D8C_UMOD"/>
    <property type="match status" value="1"/>
</dbReference>
<keyword evidence="9 17" id="KW-1133">Transmembrane helix</keyword>
<dbReference type="GO" id="GO:0007166">
    <property type="term" value="P:cell surface receptor signaling pathway"/>
    <property type="evidence" value="ECO:0007669"/>
    <property type="project" value="InterPro"/>
</dbReference>
<keyword evidence="8" id="KW-0106">Calcium</keyword>
<name>A0A8J7NK92_ATRSP</name>
<evidence type="ECO:0000256" key="5">
    <source>
        <dbReference type="ARBA" id="ARBA00022692"/>
    </source>
</evidence>
<keyword evidence="12" id="KW-1015">Disulfide bond</keyword>
<evidence type="ECO:0000256" key="6">
    <source>
        <dbReference type="ARBA" id="ARBA00022729"/>
    </source>
</evidence>
<dbReference type="PANTHER" id="PTHR12011">
    <property type="entry name" value="ADHESION G-PROTEIN COUPLED RECEPTOR"/>
    <property type="match status" value="1"/>
</dbReference>
<dbReference type="InterPro" id="IPR017981">
    <property type="entry name" value="GPCR_2-like_7TM"/>
</dbReference>
<evidence type="ECO:0000259" key="19">
    <source>
        <dbReference type="PROSITE" id="PS50221"/>
    </source>
</evidence>
<dbReference type="GO" id="GO:0007189">
    <property type="term" value="P:adenylate cyclase-activating G protein-coupled receptor signaling pathway"/>
    <property type="evidence" value="ECO:0007669"/>
    <property type="project" value="TreeGrafter"/>
</dbReference>
<dbReference type="InterPro" id="IPR001881">
    <property type="entry name" value="EGF-like_Ca-bd_dom"/>
</dbReference>
<evidence type="ECO:0000256" key="11">
    <source>
        <dbReference type="ARBA" id="ARBA00023136"/>
    </source>
</evidence>
<evidence type="ECO:0000256" key="4">
    <source>
        <dbReference type="ARBA" id="ARBA00022536"/>
    </source>
</evidence>
<dbReference type="InterPro" id="IPR049883">
    <property type="entry name" value="NOTCH1_EGF-like"/>
</dbReference>
<feature type="transmembrane region" description="Helical" evidence="17">
    <location>
        <begin position="608"/>
        <end position="627"/>
    </location>
</feature>
<accession>A0A8J7NK92</accession>
<gene>
    <name evidence="21" type="primary">Adgre1_1</name>
    <name evidence="21" type="ORF">GTO95_0014624</name>
</gene>
<feature type="transmembrane region" description="Helical" evidence="17">
    <location>
        <begin position="752"/>
        <end position="774"/>
    </location>
</feature>
<dbReference type="InterPro" id="IPR018097">
    <property type="entry name" value="EGF_Ca-bd_CS"/>
</dbReference>
<dbReference type="SMART" id="SM00303">
    <property type="entry name" value="GPS"/>
    <property type="match status" value="1"/>
</dbReference>
<dbReference type="PANTHER" id="PTHR12011:SF469">
    <property type="entry name" value="ADHESION G PROTEIN-COUPLED RECEPTOR E1-RELATED"/>
    <property type="match status" value="1"/>
</dbReference>
<dbReference type="InterPro" id="IPR046338">
    <property type="entry name" value="GAIN_dom_sf"/>
</dbReference>
<dbReference type="PROSITE" id="PS00010">
    <property type="entry name" value="ASX_HYDROXYL"/>
    <property type="match status" value="3"/>
</dbReference>
<dbReference type="Proteomes" id="UP000736164">
    <property type="component" value="Unassembled WGS sequence"/>
</dbReference>
<dbReference type="EMBL" id="JAAWVO010018170">
    <property type="protein sequence ID" value="MBN3314867.1"/>
    <property type="molecule type" value="Genomic_DNA"/>
</dbReference>
<dbReference type="Pfam" id="PF07645">
    <property type="entry name" value="EGF_CA"/>
    <property type="match status" value="3"/>
</dbReference>
<keyword evidence="10" id="KW-0297">G-protein coupled receptor</keyword>
<evidence type="ECO:0000256" key="7">
    <source>
        <dbReference type="ARBA" id="ARBA00022737"/>
    </source>
</evidence>
<keyword evidence="11 17" id="KW-0472">Membrane</keyword>
<dbReference type="FunFam" id="2.10.25.10:FF:000038">
    <property type="entry name" value="Fibrillin 2"/>
    <property type="match status" value="2"/>
</dbReference>
<keyword evidence="14" id="KW-0325">Glycoprotein</keyword>
<dbReference type="GO" id="GO:0030855">
    <property type="term" value="P:epithelial cell differentiation"/>
    <property type="evidence" value="ECO:0007669"/>
    <property type="project" value="UniProtKB-ARBA"/>
</dbReference>
<feature type="non-terminal residue" evidence="21">
    <location>
        <position position="853"/>
    </location>
</feature>
<keyword evidence="13" id="KW-0675">Receptor</keyword>
<feature type="transmembrane region" description="Helical" evidence="17">
    <location>
        <begin position="822"/>
        <end position="844"/>
    </location>
</feature>
<dbReference type="PRINTS" id="PR00249">
    <property type="entry name" value="GPCRSECRETIN"/>
</dbReference>
<dbReference type="Pfam" id="PF01825">
    <property type="entry name" value="GPS"/>
    <property type="match status" value="1"/>
</dbReference>
<evidence type="ECO:0000259" key="18">
    <source>
        <dbReference type="PROSITE" id="PS50026"/>
    </source>
</evidence>
<dbReference type="GO" id="GO:0004930">
    <property type="term" value="F:G protein-coupled receptor activity"/>
    <property type="evidence" value="ECO:0007669"/>
    <property type="project" value="UniProtKB-KW"/>
</dbReference>
<organism evidence="21 22">
    <name type="scientific">Atractosteus spatula</name>
    <name type="common">Alligator gar</name>
    <name type="synonym">Lepisosteus spatula</name>
    <dbReference type="NCBI Taxonomy" id="7917"/>
    <lineage>
        <taxon>Eukaryota</taxon>
        <taxon>Metazoa</taxon>
        <taxon>Chordata</taxon>
        <taxon>Craniata</taxon>
        <taxon>Vertebrata</taxon>
        <taxon>Euteleostomi</taxon>
        <taxon>Actinopterygii</taxon>
        <taxon>Neopterygii</taxon>
        <taxon>Holostei</taxon>
        <taxon>Semionotiformes</taxon>
        <taxon>Lepisosteidae</taxon>
        <taxon>Atractosteus</taxon>
    </lineage>
</organism>
<dbReference type="SUPFAM" id="SSF57196">
    <property type="entry name" value="EGF/Laminin"/>
    <property type="match status" value="3"/>
</dbReference>
<feature type="transmembrane region" description="Helical" evidence="17">
    <location>
        <begin position="795"/>
        <end position="816"/>
    </location>
</feature>
<evidence type="ECO:0000256" key="17">
    <source>
        <dbReference type="SAM" id="Phobius"/>
    </source>
</evidence>
<dbReference type="PROSITE" id="PS50221">
    <property type="entry name" value="GAIN_B"/>
    <property type="match status" value="1"/>
</dbReference>
<feature type="domain" description="EGF-like" evidence="18">
    <location>
        <begin position="170"/>
        <end position="208"/>
    </location>
</feature>
<evidence type="ECO:0000256" key="2">
    <source>
        <dbReference type="ARBA" id="ARBA00007343"/>
    </source>
</evidence>
<feature type="domain" description="G-protein coupled receptors family 2 profile 2" evidence="20">
    <location>
        <begin position="602"/>
        <end position="845"/>
    </location>
</feature>
<dbReference type="GO" id="GO:0005886">
    <property type="term" value="C:plasma membrane"/>
    <property type="evidence" value="ECO:0007669"/>
    <property type="project" value="UniProtKB-SubCell"/>
</dbReference>
<dbReference type="GO" id="GO:0005509">
    <property type="term" value="F:calcium ion binding"/>
    <property type="evidence" value="ECO:0007669"/>
    <property type="project" value="InterPro"/>
</dbReference>
<dbReference type="PROSITE" id="PS50261">
    <property type="entry name" value="G_PROTEIN_RECEP_F2_4"/>
    <property type="match status" value="1"/>
</dbReference>
<dbReference type="InterPro" id="IPR000152">
    <property type="entry name" value="EGF-type_Asp/Asn_hydroxyl_site"/>
</dbReference>
<dbReference type="InterPro" id="IPR057244">
    <property type="entry name" value="GAIN_B"/>
</dbReference>
<dbReference type="Gene3D" id="2.10.25.10">
    <property type="entry name" value="Laminin"/>
    <property type="match status" value="4"/>
</dbReference>
<evidence type="ECO:0000256" key="16">
    <source>
        <dbReference type="PROSITE-ProRule" id="PRU00076"/>
    </source>
</evidence>
<keyword evidence="4 16" id="KW-0245">EGF-like domain</keyword>
<dbReference type="AlphaFoldDB" id="A0A8J7NK92"/>
<feature type="non-terminal residue" evidence="21">
    <location>
        <position position="1"/>
    </location>
</feature>